<protein>
    <submittedName>
        <fullName evidence="2">Uncharacterized protein</fullName>
    </submittedName>
</protein>
<keyword evidence="1" id="KW-0175">Coiled coil</keyword>
<proteinExistence type="predicted"/>
<dbReference type="GeneID" id="28935125"/>
<dbReference type="InterPro" id="IPR025212">
    <property type="entry name" value="CAD_CENP-Q"/>
</dbReference>
<reference evidence="3" key="1">
    <citation type="journal article" date="2016" name="Nat. Commun.">
        <title>Genome analysis of three Pneumocystis species reveals adaptation mechanisms to life exclusively in mammalian hosts.</title>
        <authorList>
            <person name="Ma L."/>
            <person name="Chen Z."/>
            <person name="Huang D.W."/>
            <person name="Kutty G."/>
            <person name="Ishihara M."/>
            <person name="Wang H."/>
            <person name="Abouelleil A."/>
            <person name="Bishop L."/>
            <person name="Davey E."/>
            <person name="Deng R."/>
            <person name="Deng X."/>
            <person name="Fan L."/>
            <person name="Fantoni G."/>
            <person name="Fitzgerald M."/>
            <person name="Gogineni E."/>
            <person name="Goldberg J.M."/>
            <person name="Handley G."/>
            <person name="Hu X."/>
            <person name="Huber C."/>
            <person name="Jiao X."/>
            <person name="Jones K."/>
            <person name="Levin J.Z."/>
            <person name="Liu Y."/>
            <person name="Macdonald P."/>
            <person name="Melnikov A."/>
            <person name="Raley C."/>
            <person name="Sassi M."/>
            <person name="Sherman B.T."/>
            <person name="Song X."/>
            <person name="Sykes S."/>
            <person name="Tran B."/>
            <person name="Walsh L."/>
            <person name="Xia Y."/>
            <person name="Yang J."/>
            <person name="Young S."/>
            <person name="Zeng Q."/>
            <person name="Zheng X."/>
            <person name="Stephens R."/>
            <person name="Nusbaum C."/>
            <person name="Birren B.W."/>
            <person name="Azadi P."/>
            <person name="Lempicki R.A."/>
            <person name="Cuomo C.A."/>
            <person name="Kovacs J.A."/>
        </authorList>
    </citation>
    <scope>NUCLEOTIDE SEQUENCE [LARGE SCALE GENOMIC DNA]</scope>
    <source>
        <strain evidence="3">B80</strain>
    </source>
</reference>
<evidence type="ECO:0000313" key="2">
    <source>
        <dbReference type="EMBL" id="KTW30591.1"/>
    </source>
</evidence>
<gene>
    <name evidence="2" type="ORF">T552_00308</name>
</gene>
<dbReference type="Proteomes" id="UP000054454">
    <property type="component" value="Unassembled WGS sequence"/>
</dbReference>
<sequence length="297" mass="35440">MIENEDNIYQGNHDKQRDLTRNLKNKEIFQKYSPHLKTDIQRQRKRQPLEKFHQEHTIPYLRQQIRRIPRSVINKRWTRISESSLIQIVEILKDIQRSVIMSIRHKTRRMDAQRNLNIMINKIRDRLSRLLVPSSKEQYNYEKLKEKNQELESILISNLEQISRLEKVLSHEKHLLSKEEANFRDLTKNAQHDEKSKKQIKRLHPLLGLQDDQIEQKFSSAQINLNENNSLAFDISDDKSFINLERQVKQYVNNMKSNSIRAGKIMQLSQKAQVTLLKILTSYDHFLSHKISIDTCI</sequence>
<evidence type="ECO:0000256" key="1">
    <source>
        <dbReference type="SAM" id="Coils"/>
    </source>
</evidence>
<dbReference type="EMBL" id="LFVZ01000002">
    <property type="protein sequence ID" value="KTW30591.1"/>
    <property type="molecule type" value="Genomic_DNA"/>
</dbReference>
<dbReference type="RefSeq" id="XP_018227187.1">
    <property type="nucleotide sequence ID" value="XM_018368923.1"/>
</dbReference>
<organism evidence="2 3">
    <name type="scientific">Pneumocystis carinii (strain B80)</name>
    <name type="common">Rat pneumocystis pneumonia agent</name>
    <name type="synonym">Pneumocystis carinii f. sp. carinii</name>
    <dbReference type="NCBI Taxonomy" id="1408658"/>
    <lineage>
        <taxon>Eukaryota</taxon>
        <taxon>Fungi</taxon>
        <taxon>Dikarya</taxon>
        <taxon>Ascomycota</taxon>
        <taxon>Taphrinomycotina</taxon>
        <taxon>Pneumocystomycetes</taxon>
        <taxon>Pneumocystaceae</taxon>
        <taxon>Pneumocystis</taxon>
    </lineage>
</organism>
<name>A0A0W4ZQF4_PNEC8</name>
<feature type="coiled-coil region" evidence="1">
    <location>
        <begin position="134"/>
        <end position="161"/>
    </location>
</feature>
<keyword evidence="3" id="KW-1185">Reference proteome</keyword>
<dbReference type="VEuPathDB" id="FungiDB:T552_00308"/>
<comment type="caution">
    <text evidence="2">The sequence shown here is derived from an EMBL/GenBank/DDBJ whole genome shotgun (WGS) entry which is preliminary data.</text>
</comment>
<accession>A0A0W4ZQF4</accession>
<dbReference type="AlphaFoldDB" id="A0A0W4ZQF4"/>
<dbReference type="Pfam" id="PF13094">
    <property type="entry name" value="CENP-Q"/>
    <property type="match status" value="1"/>
</dbReference>
<evidence type="ECO:0000313" key="3">
    <source>
        <dbReference type="Proteomes" id="UP000054454"/>
    </source>
</evidence>
<dbReference type="OrthoDB" id="2420947at2759"/>